<dbReference type="PROSITE" id="PS50202">
    <property type="entry name" value="MSP"/>
    <property type="match status" value="1"/>
</dbReference>
<name>A0A9P7MYT1_9HYPO</name>
<dbReference type="GO" id="GO:0005789">
    <property type="term" value="C:endoplasmic reticulum membrane"/>
    <property type="evidence" value="ECO:0007669"/>
    <property type="project" value="InterPro"/>
</dbReference>
<comment type="similarity">
    <text evidence="2">Belongs to the VAMP-associated protein (VAP) (TC 9.B.17) family.</text>
</comment>
<evidence type="ECO:0000259" key="8">
    <source>
        <dbReference type="PROSITE" id="PS50202"/>
    </source>
</evidence>
<feature type="compositionally biased region" description="Polar residues" evidence="6">
    <location>
        <begin position="141"/>
        <end position="154"/>
    </location>
</feature>
<dbReference type="Gene3D" id="2.60.40.10">
    <property type="entry name" value="Immunoglobulins"/>
    <property type="match status" value="1"/>
</dbReference>
<feature type="transmembrane region" description="Helical" evidence="7">
    <location>
        <begin position="270"/>
        <end position="289"/>
    </location>
</feature>
<evidence type="ECO:0000256" key="4">
    <source>
        <dbReference type="ARBA" id="ARBA00022989"/>
    </source>
</evidence>
<comment type="subcellular location">
    <subcellularLocation>
        <location evidence="1">Membrane</location>
        <topology evidence="1">Single-pass type IV membrane protein</topology>
    </subcellularLocation>
</comment>
<dbReference type="InterPro" id="IPR000535">
    <property type="entry name" value="MSP_dom"/>
</dbReference>
<keyword evidence="11" id="KW-1185">Reference proteome</keyword>
<evidence type="ECO:0000256" key="1">
    <source>
        <dbReference type="ARBA" id="ARBA00004211"/>
    </source>
</evidence>
<evidence type="ECO:0000313" key="12">
    <source>
        <dbReference type="Proteomes" id="UP000784919"/>
    </source>
</evidence>
<dbReference type="PIRSF" id="PIRSF019693">
    <property type="entry name" value="VAMP-associated"/>
    <property type="match status" value="1"/>
</dbReference>
<dbReference type="GO" id="GO:0033149">
    <property type="term" value="F:FFAT motif binding"/>
    <property type="evidence" value="ECO:0007669"/>
    <property type="project" value="TreeGrafter"/>
</dbReference>
<evidence type="ECO:0000256" key="2">
    <source>
        <dbReference type="ARBA" id="ARBA00008932"/>
    </source>
</evidence>
<sequence length="290" mass="30966">MSVDVLPQELSFTRPFTIEVARTLTIRNTGTVPLAFKVKTTAPKQYCVRPNAGRIEPGNSFDVTVLLQAMKQDAPLDAKCRDKFLVQCAPISSDQDFASVATVLETVDKSQLTERKIRVIWLAADGEAAPEASSSLAAQSTPSRASASNGASETPSAPRSFFSPSAGHASTAASSVPPPYTSDDAAAERNEDAKSITQSKSTVSQATAAVSETAKLTYDELKTMLAQAEAQLSSLKDGGLRQRNVKSTSSDEKAPRGQNTHPVEHQPEGVPVQIVAILCLISFLLAYFFF</sequence>
<feature type="region of interest" description="Disordered" evidence="6">
    <location>
        <begin position="236"/>
        <end position="265"/>
    </location>
</feature>
<evidence type="ECO:0000256" key="3">
    <source>
        <dbReference type="ARBA" id="ARBA00022692"/>
    </source>
</evidence>
<keyword evidence="5 7" id="KW-0472">Membrane</keyword>
<dbReference type="InterPro" id="IPR013783">
    <property type="entry name" value="Ig-like_fold"/>
</dbReference>
<protein>
    <recommendedName>
        <fullName evidence="8">MSP domain-containing protein</fullName>
    </recommendedName>
</protein>
<accession>A0A9P7MYT1</accession>
<dbReference type="PANTHER" id="PTHR10809:SF6">
    <property type="entry name" value="AT11025P-RELATED"/>
    <property type="match status" value="1"/>
</dbReference>
<evidence type="ECO:0000256" key="6">
    <source>
        <dbReference type="SAM" id="MobiDB-lite"/>
    </source>
</evidence>
<dbReference type="GO" id="GO:0090158">
    <property type="term" value="P:endoplasmic reticulum membrane organization"/>
    <property type="evidence" value="ECO:0007669"/>
    <property type="project" value="TreeGrafter"/>
</dbReference>
<dbReference type="OrthoDB" id="264603at2759"/>
<feature type="domain" description="MSP" evidence="8">
    <location>
        <begin position="2"/>
        <end position="122"/>
    </location>
</feature>
<gene>
    <name evidence="10" type="ORF">E4U56_005291</name>
    <name evidence="9" type="ORF">E4U57_006840</name>
</gene>
<evidence type="ECO:0000256" key="7">
    <source>
        <dbReference type="SAM" id="Phobius"/>
    </source>
</evidence>
<dbReference type="PANTHER" id="PTHR10809">
    <property type="entry name" value="VESICLE-ASSOCIATED MEMBRANE PROTEIN-ASSOCIATED PROTEIN"/>
    <property type="match status" value="1"/>
</dbReference>
<reference evidence="10 11" key="1">
    <citation type="journal article" date="2020" name="bioRxiv">
        <title>Whole genome comparisons of ergot fungi reveals the divergence and evolution of species within the genus Claviceps are the result of varying mechanisms driving genome evolution and host range expansion.</title>
        <authorList>
            <person name="Wyka S.A."/>
            <person name="Mondo S.J."/>
            <person name="Liu M."/>
            <person name="Dettman J."/>
            <person name="Nalam V."/>
            <person name="Broders K.D."/>
        </authorList>
    </citation>
    <scope>NUCLEOTIDE SEQUENCE</scope>
    <source>
        <strain evidence="10">CCC 1102</strain>
        <strain evidence="9 11">LM583</strain>
    </source>
</reference>
<feature type="region of interest" description="Disordered" evidence="6">
    <location>
        <begin position="132"/>
        <end position="203"/>
    </location>
</feature>
<feature type="compositionally biased region" description="Low complexity" evidence="6">
    <location>
        <begin position="155"/>
        <end position="166"/>
    </location>
</feature>
<dbReference type="GO" id="GO:0061817">
    <property type="term" value="P:endoplasmic reticulum-plasma membrane tethering"/>
    <property type="evidence" value="ECO:0007669"/>
    <property type="project" value="TreeGrafter"/>
</dbReference>
<proteinExistence type="inferred from homology"/>
<dbReference type="EMBL" id="SRPR01000063">
    <property type="protein sequence ID" value="KAG5962722.1"/>
    <property type="molecule type" value="Genomic_DNA"/>
</dbReference>
<dbReference type="InterPro" id="IPR016763">
    <property type="entry name" value="VAP"/>
</dbReference>
<dbReference type="Proteomes" id="UP000784919">
    <property type="component" value="Unassembled WGS sequence"/>
</dbReference>
<dbReference type="Pfam" id="PF00635">
    <property type="entry name" value="Motile_Sperm"/>
    <property type="match status" value="1"/>
</dbReference>
<evidence type="ECO:0000313" key="11">
    <source>
        <dbReference type="Proteomes" id="UP000742024"/>
    </source>
</evidence>
<dbReference type="AlphaFoldDB" id="A0A9P7MYT1"/>
<evidence type="ECO:0000313" key="9">
    <source>
        <dbReference type="EMBL" id="KAG5962722.1"/>
    </source>
</evidence>
<dbReference type="Proteomes" id="UP000742024">
    <property type="component" value="Unassembled WGS sequence"/>
</dbReference>
<dbReference type="EMBL" id="SRPS01000037">
    <property type="protein sequence ID" value="KAG5973091.1"/>
    <property type="molecule type" value="Genomic_DNA"/>
</dbReference>
<evidence type="ECO:0000313" key="10">
    <source>
        <dbReference type="EMBL" id="KAG5973091.1"/>
    </source>
</evidence>
<dbReference type="GO" id="GO:0005886">
    <property type="term" value="C:plasma membrane"/>
    <property type="evidence" value="ECO:0007669"/>
    <property type="project" value="TreeGrafter"/>
</dbReference>
<keyword evidence="3 7" id="KW-0812">Transmembrane</keyword>
<dbReference type="SUPFAM" id="SSF49354">
    <property type="entry name" value="PapD-like"/>
    <property type="match status" value="1"/>
</dbReference>
<organism evidence="10 12">
    <name type="scientific">Claviceps arundinis</name>
    <dbReference type="NCBI Taxonomy" id="1623583"/>
    <lineage>
        <taxon>Eukaryota</taxon>
        <taxon>Fungi</taxon>
        <taxon>Dikarya</taxon>
        <taxon>Ascomycota</taxon>
        <taxon>Pezizomycotina</taxon>
        <taxon>Sordariomycetes</taxon>
        <taxon>Hypocreomycetidae</taxon>
        <taxon>Hypocreales</taxon>
        <taxon>Clavicipitaceae</taxon>
        <taxon>Claviceps</taxon>
    </lineage>
</organism>
<comment type="caution">
    <text evidence="10">The sequence shown here is derived from an EMBL/GenBank/DDBJ whole genome shotgun (WGS) entry which is preliminary data.</text>
</comment>
<dbReference type="InterPro" id="IPR008962">
    <property type="entry name" value="PapD-like_sf"/>
</dbReference>
<evidence type="ECO:0000256" key="5">
    <source>
        <dbReference type="ARBA" id="ARBA00023136"/>
    </source>
</evidence>
<keyword evidence="4 7" id="KW-1133">Transmembrane helix</keyword>